<sequence>MKISLEALLSQAAADEIGGEAKFELVASRHPRTRNLEFQVRQDGRDGPVGNYLLTGSIVTPLDREAGTDG</sequence>
<reference evidence="1 2" key="1">
    <citation type="submission" date="2023-07" db="EMBL/GenBank/DDBJ databases">
        <title>Genomic Encyclopedia of Type Strains, Phase IV (KMG-IV): sequencing the most valuable type-strain genomes for metagenomic binning, comparative biology and taxonomic classification.</title>
        <authorList>
            <person name="Goeker M."/>
        </authorList>
    </citation>
    <scope>NUCLEOTIDE SEQUENCE [LARGE SCALE GENOMIC DNA]</scope>
    <source>
        <strain evidence="1 2">B6-8</strain>
    </source>
</reference>
<keyword evidence="2" id="KW-1185">Reference proteome</keyword>
<evidence type="ECO:0000313" key="2">
    <source>
        <dbReference type="Proteomes" id="UP001241603"/>
    </source>
</evidence>
<accession>A0ABU0HDC1</accession>
<dbReference type="Proteomes" id="UP001241603">
    <property type="component" value="Unassembled WGS sequence"/>
</dbReference>
<protein>
    <submittedName>
        <fullName evidence="1">Uncharacterized protein</fullName>
    </submittedName>
</protein>
<proteinExistence type="predicted"/>
<dbReference type="RefSeq" id="WP_266350820.1">
    <property type="nucleotide sequence ID" value="NZ_JAPKNG010000006.1"/>
</dbReference>
<comment type="caution">
    <text evidence="1">The sequence shown here is derived from an EMBL/GenBank/DDBJ whole genome shotgun (WGS) entry which is preliminary data.</text>
</comment>
<dbReference type="EMBL" id="JAUSVO010000006">
    <property type="protein sequence ID" value="MDQ0439947.1"/>
    <property type="molecule type" value="Genomic_DNA"/>
</dbReference>
<gene>
    <name evidence="1" type="ORF">QO014_004353</name>
</gene>
<name>A0ABU0HDC1_9HYPH</name>
<evidence type="ECO:0000313" key="1">
    <source>
        <dbReference type="EMBL" id="MDQ0439947.1"/>
    </source>
</evidence>
<organism evidence="1 2">
    <name type="scientific">Kaistia dalseonensis</name>
    <dbReference type="NCBI Taxonomy" id="410840"/>
    <lineage>
        <taxon>Bacteria</taxon>
        <taxon>Pseudomonadati</taxon>
        <taxon>Pseudomonadota</taxon>
        <taxon>Alphaproteobacteria</taxon>
        <taxon>Hyphomicrobiales</taxon>
        <taxon>Kaistiaceae</taxon>
        <taxon>Kaistia</taxon>
    </lineage>
</organism>